<accession>A0ABD0WK26</accession>
<comment type="caution">
    <text evidence="2">The sequence shown here is derived from an EMBL/GenBank/DDBJ whole genome shotgun (WGS) entry which is preliminary data.</text>
</comment>
<evidence type="ECO:0000313" key="2">
    <source>
        <dbReference type="EMBL" id="KAL0973580.1"/>
    </source>
</evidence>
<evidence type="ECO:0000313" key="3">
    <source>
        <dbReference type="Proteomes" id="UP001557470"/>
    </source>
</evidence>
<name>A0ABD0WK26_UMBPY</name>
<proteinExistence type="predicted"/>
<evidence type="ECO:0000256" key="1">
    <source>
        <dbReference type="SAM" id="Coils"/>
    </source>
</evidence>
<keyword evidence="3" id="KW-1185">Reference proteome</keyword>
<dbReference type="EMBL" id="JAGEUA010000006">
    <property type="protein sequence ID" value="KAL0973580.1"/>
    <property type="molecule type" value="Genomic_DNA"/>
</dbReference>
<sequence length="139" mass="16046">MTEKDNLSTLVQQHSQQIADATARAEDGKRLERNLCEERSRYQTLLGEHRQLQERYTDLKEEMSPSWNRTNRRYRDTWTRGTSALYQGVGSPIIRRCAYVVVGAADREVQEESTTQTTWRNLEAKVGVVSVVWSHSSLS</sequence>
<reference evidence="2 3" key="1">
    <citation type="submission" date="2024-06" db="EMBL/GenBank/DDBJ databases">
        <authorList>
            <person name="Pan Q."/>
            <person name="Wen M."/>
            <person name="Jouanno E."/>
            <person name="Zahm M."/>
            <person name="Klopp C."/>
            <person name="Cabau C."/>
            <person name="Louis A."/>
            <person name="Berthelot C."/>
            <person name="Parey E."/>
            <person name="Roest Crollius H."/>
            <person name="Montfort J."/>
            <person name="Robinson-Rechavi M."/>
            <person name="Bouchez O."/>
            <person name="Lampietro C."/>
            <person name="Lopez Roques C."/>
            <person name="Donnadieu C."/>
            <person name="Postlethwait J."/>
            <person name="Bobe J."/>
            <person name="Verreycken H."/>
            <person name="Guiguen Y."/>
        </authorList>
    </citation>
    <scope>NUCLEOTIDE SEQUENCE [LARGE SCALE GENOMIC DNA]</scope>
    <source>
        <strain evidence="2">Up_M1</strain>
        <tissue evidence="2">Testis</tissue>
    </source>
</reference>
<protein>
    <submittedName>
        <fullName evidence="2">Uncharacterized protein</fullName>
    </submittedName>
</protein>
<organism evidence="2 3">
    <name type="scientific">Umbra pygmaea</name>
    <name type="common">Eastern mudminnow</name>
    <dbReference type="NCBI Taxonomy" id="75934"/>
    <lineage>
        <taxon>Eukaryota</taxon>
        <taxon>Metazoa</taxon>
        <taxon>Chordata</taxon>
        <taxon>Craniata</taxon>
        <taxon>Vertebrata</taxon>
        <taxon>Euteleostomi</taxon>
        <taxon>Actinopterygii</taxon>
        <taxon>Neopterygii</taxon>
        <taxon>Teleostei</taxon>
        <taxon>Protacanthopterygii</taxon>
        <taxon>Esociformes</taxon>
        <taxon>Umbridae</taxon>
        <taxon>Umbra</taxon>
    </lineage>
</organism>
<dbReference type="Proteomes" id="UP001557470">
    <property type="component" value="Unassembled WGS sequence"/>
</dbReference>
<gene>
    <name evidence="2" type="ORF">UPYG_G00206380</name>
</gene>
<dbReference type="AlphaFoldDB" id="A0ABD0WK26"/>
<keyword evidence="1" id="KW-0175">Coiled coil</keyword>
<feature type="coiled-coil region" evidence="1">
    <location>
        <begin position="4"/>
        <end position="62"/>
    </location>
</feature>